<dbReference type="InterPro" id="IPR029787">
    <property type="entry name" value="Nucleotide_cyclase"/>
</dbReference>
<dbReference type="AlphaFoldDB" id="A0A495PRH3"/>
<evidence type="ECO:0000313" key="1">
    <source>
        <dbReference type="EMBL" id="RKS53213.1"/>
    </source>
</evidence>
<comment type="caution">
    <text evidence="1">The sequence shown here is derived from an EMBL/GenBank/DDBJ whole genome shotgun (WGS) entry which is preliminary data.</text>
</comment>
<keyword evidence="2" id="KW-1185">Reference proteome</keyword>
<organism evidence="1 2">
    <name type="scientific">Gillisia mitskevichiae</name>
    <dbReference type="NCBI Taxonomy" id="270921"/>
    <lineage>
        <taxon>Bacteria</taxon>
        <taxon>Pseudomonadati</taxon>
        <taxon>Bacteroidota</taxon>
        <taxon>Flavobacteriia</taxon>
        <taxon>Flavobacteriales</taxon>
        <taxon>Flavobacteriaceae</taxon>
        <taxon>Gillisia</taxon>
    </lineage>
</organism>
<dbReference type="Proteomes" id="UP000276282">
    <property type="component" value="Unassembled WGS sequence"/>
</dbReference>
<dbReference type="InterPro" id="IPR032580">
    <property type="entry name" value="SatD"/>
</dbReference>
<dbReference type="EMBL" id="RBLG01000002">
    <property type="protein sequence ID" value="RKS53213.1"/>
    <property type="molecule type" value="Genomic_DNA"/>
</dbReference>
<proteinExistence type="predicted"/>
<reference evidence="1 2" key="1">
    <citation type="submission" date="2018-10" db="EMBL/GenBank/DDBJ databases">
        <title>Genomic Encyclopedia of Archaeal and Bacterial Type Strains, Phase II (KMG-II): from individual species to whole genera.</title>
        <authorList>
            <person name="Goeker M."/>
        </authorList>
    </citation>
    <scope>NUCLEOTIDE SEQUENCE [LARGE SCALE GENOMIC DNA]</scope>
    <source>
        <strain evidence="1 2">DSM 19839</strain>
    </source>
</reference>
<accession>A0A495PRH3</accession>
<name>A0A495PRH3_9FLAO</name>
<dbReference type="Gene3D" id="3.30.70.1230">
    <property type="entry name" value="Nucleotide cyclase"/>
    <property type="match status" value="1"/>
</dbReference>
<sequence length="239" mass="27582">MFIRLQTNKFYIFEVMIAVLTADLIDSSLYEENVLQEVLDTLKQEFKDIAEEYGKNEIRLEIYRGDSFQGIIKNPENALKIALQIKTAINRIHFKETVKNKAYSKIADFKIAIGIGEQELERESIAESNGPAFQFSGRTLDEMKTEHRKTKLKTNSEEINDEFNTSLFLLDTITDKWSTASAEVVYYLLKDLKEREVAEAINISQSAVNQRKKAAGWDAISVLLNRYRTVITNKLENRR</sequence>
<evidence type="ECO:0000313" key="2">
    <source>
        <dbReference type="Proteomes" id="UP000276282"/>
    </source>
</evidence>
<dbReference type="Pfam" id="PF16264">
    <property type="entry name" value="SatD"/>
    <property type="match status" value="1"/>
</dbReference>
<gene>
    <name evidence="1" type="ORF">BC962_1462</name>
</gene>
<protein>
    <submittedName>
        <fullName evidence="1">SatD family protein</fullName>
    </submittedName>
</protein>